<keyword evidence="2 3" id="KW-0539">Nucleus</keyword>
<feature type="region of interest" description="Disordered" evidence="5">
    <location>
        <begin position="223"/>
        <end position="264"/>
    </location>
</feature>
<dbReference type="InterPro" id="IPR036910">
    <property type="entry name" value="HMG_box_dom_sf"/>
</dbReference>
<evidence type="ECO:0000256" key="4">
    <source>
        <dbReference type="SAM" id="Coils"/>
    </source>
</evidence>
<dbReference type="SMART" id="SM00398">
    <property type="entry name" value="HMG"/>
    <property type="match status" value="1"/>
</dbReference>
<feature type="DNA-binding region" description="HMG box" evidence="3">
    <location>
        <begin position="93"/>
        <end position="161"/>
    </location>
</feature>
<feature type="region of interest" description="Disordered" evidence="5">
    <location>
        <begin position="1"/>
        <end position="68"/>
    </location>
</feature>
<evidence type="ECO:0000256" key="5">
    <source>
        <dbReference type="SAM" id="MobiDB-lite"/>
    </source>
</evidence>
<keyword evidence="7" id="KW-1185">Reference proteome</keyword>
<sequence>MDSKEENKSAINQEVAENLDATGEGQAAAMPAKSVNAEDESHLNISPGGGSVVGAGKVTKKKKGKARNAVTGNDLDTELKKLTQRRINVAGAPKMPLNSYVRFMNDRREQLRREHPNRTALEHTKMIGEEWHQLTDERKAPYLEAAAKDKALYQEQMHKFLKEHPEIVATELAKAKKVFDNKNASTPKEKATNSNSSSGSGIDGANSSATVTAAAGAKKTIVKHSAGVNKQQQQQQLSTPTPDPDDIPLAQVKRTPTPPALNSCAPAAQRPCIAGEIPIYTNEFIEHNRSTENELRTLRKTKTDLEQQNAVLEQHVDNTKAGHAKIMAEVSELKEENARLATYTKNLRQKLVATLSGVTLPAVHPGGLNVDSVDKYIHHLAEMISSSSTASDQQNNAMLLKVADLLCKMDTSSLQKP</sequence>
<evidence type="ECO:0000256" key="1">
    <source>
        <dbReference type="ARBA" id="ARBA00023125"/>
    </source>
</evidence>
<reference evidence="7" key="2">
    <citation type="journal article" date="2016" name="G3 (Bethesda)">
        <title>Genome Evolution in Three Species of Cactophilic Drosophila.</title>
        <authorList>
            <person name="Sanchez-Flores A."/>
            <person name="Penazola F."/>
            <person name="Carpinteyro-Ponce J."/>
            <person name="Nazario-Yepiz N."/>
            <person name="Abreu-Goodger C."/>
            <person name="Machado C.A."/>
            <person name="Markow T.A."/>
        </authorList>
    </citation>
    <scope>NUCLEOTIDE SEQUENCE [LARGE SCALE GENOMIC DNA]</scope>
</reference>
<evidence type="ECO:0000313" key="7">
    <source>
        <dbReference type="Proteomes" id="UP000694904"/>
    </source>
</evidence>
<reference evidence="8" key="3">
    <citation type="submission" date="2025-08" db="UniProtKB">
        <authorList>
            <consortium name="RefSeq"/>
        </authorList>
    </citation>
    <scope>IDENTIFICATION</scope>
    <source>
        <tissue evidence="8">Whole organism</tissue>
    </source>
</reference>
<reference evidence="7" key="1">
    <citation type="journal article" date="1997" name="Nucleic Acids Res.">
        <title>tRNAscan-SE: a program for improved detection of transfer RNA genes in genomic sequence.</title>
        <authorList>
            <person name="Lowe T.M."/>
            <person name="Eddy S.R."/>
        </authorList>
    </citation>
    <scope>NUCLEOTIDE SEQUENCE [LARGE SCALE GENOMIC DNA]</scope>
</reference>
<evidence type="ECO:0000256" key="3">
    <source>
        <dbReference type="PROSITE-ProRule" id="PRU00267"/>
    </source>
</evidence>
<name>A0ABM1PJ04_DROAR</name>
<dbReference type="Pfam" id="PF00505">
    <property type="entry name" value="HMG_box"/>
    <property type="match status" value="1"/>
</dbReference>
<dbReference type="GeneID" id="108616484"/>
<organism evidence="7 8">
    <name type="scientific">Drosophila arizonae</name>
    <name type="common">Fruit fly</name>
    <dbReference type="NCBI Taxonomy" id="7263"/>
    <lineage>
        <taxon>Eukaryota</taxon>
        <taxon>Metazoa</taxon>
        <taxon>Ecdysozoa</taxon>
        <taxon>Arthropoda</taxon>
        <taxon>Hexapoda</taxon>
        <taxon>Insecta</taxon>
        <taxon>Pterygota</taxon>
        <taxon>Neoptera</taxon>
        <taxon>Endopterygota</taxon>
        <taxon>Diptera</taxon>
        <taxon>Brachycera</taxon>
        <taxon>Muscomorpha</taxon>
        <taxon>Ephydroidea</taxon>
        <taxon>Drosophilidae</taxon>
        <taxon>Drosophila</taxon>
    </lineage>
</organism>
<dbReference type="RefSeq" id="XP_017867190.1">
    <property type="nucleotide sequence ID" value="XM_018011701.1"/>
</dbReference>
<proteinExistence type="predicted"/>
<keyword evidence="1 3" id="KW-0238">DNA-binding</keyword>
<feature type="coiled-coil region" evidence="4">
    <location>
        <begin position="288"/>
        <end position="315"/>
    </location>
</feature>
<dbReference type="CDD" id="cd21980">
    <property type="entry name" value="HMG-box_HMG20"/>
    <property type="match status" value="1"/>
</dbReference>
<dbReference type="PANTHER" id="PTHR46040">
    <property type="entry name" value="HIGH MOBILITY GROUP PROTEIN 2"/>
    <property type="match status" value="1"/>
</dbReference>
<feature type="domain" description="HMG box" evidence="6">
    <location>
        <begin position="93"/>
        <end position="161"/>
    </location>
</feature>
<dbReference type="Proteomes" id="UP000694904">
    <property type="component" value="Chromosome 5"/>
</dbReference>
<keyword evidence="4" id="KW-0175">Coiled coil</keyword>
<evidence type="ECO:0000256" key="2">
    <source>
        <dbReference type="ARBA" id="ARBA00023242"/>
    </source>
</evidence>
<evidence type="ECO:0000313" key="8">
    <source>
        <dbReference type="RefSeq" id="XP_017867190.1"/>
    </source>
</evidence>
<dbReference type="Gene3D" id="1.10.30.10">
    <property type="entry name" value="High mobility group box domain"/>
    <property type="match status" value="1"/>
</dbReference>
<dbReference type="InterPro" id="IPR051965">
    <property type="entry name" value="ChromReg_NeuronalGeneExpr"/>
</dbReference>
<feature type="compositionally biased region" description="Low complexity" evidence="5">
    <location>
        <begin position="192"/>
        <end position="207"/>
    </location>
</feature>
<accession>A0ABM1PJ04</accession>
<feature type="region of interest" description="Disordered" evidence="5">
    <location>
        <begin position="180"/>
        <end position="207"/>
    </location>
</feature>
<dbReference type="SUPFAM" id="SSF47095">
    <property type="entry name" value="HMG-box"/>
    <property type="match status" value="1"/>
</dbReference>
<dbReference type="InterPro" id="IPR009071">
    <property type="entry name" value="HMG_box_dom"/>
</dbReference>
<dbReference type="PROSITE" id="PS50118">
    <property type="entry name" value="HMG_BOX_2"/>
    <property type="match status" value="1"/>
</dbReference>
<evidence type="ECO:0000259" key="6">
    <source>
        <dbReference type="PROSITE" id="PS50118"/>
    </source>
</evidence>
<gene>
    <name evidence="8" type="primary">LOC108616484</name>
</gene>
<protein>
    <submittedName>
        <fullName evidence="8">SWI/SNF-related matrix-associated actin-dependent regulator of chromatin subfamily E member 1-related</fullName>
    </submittedName>
</protein>
<dbReference type="PANTHER" id="PTHR46040:SF3">
    <property type="entry name" value="HIGH MOBILITY GROUP PROTEIN 2"/>
    <property type="match status" value="1"/>
</dbReference>